<feature type="region of interest" description="Disordered" evidence="1">
    <location>
        <begin position="94"/>
        <end position="141"/>
    </location>
</feature>
<feature type="compositionally biased region" description="Polar residues" evidence="1">
    <location>
        <begin position="117"/>
        <end position="132"/>
    </location>
</feature>
<evidence type="ECO:0000313" key="2">
    <source>
        <dbReference type="EMBL" id="KAF2560469.1"/>
    </source>
</evidence>
<dbReference type="AlphaFoldDB" id="A0A8S9HQK8"/>
<reference evidence="2" key="1">
    <citation type="submission" date="2019-12" db="EMBL/GenBank/DDBJ databases">
        <title>Genome sequencing and annotation of Brassica cretica.</title>
        <authorList>
            <person name="Studholme D.J."/>
            <person name="Sarris P.F."/>
        </authorList>
    </citation>
    <scope>NUCLEOTIDE SEQUENCE</scope>
    <source>
        <strain evidence="2">PFS-102/07</strain>
        <tissue evidence="2">Leaf</tissue>
    </source>
</reference>
<comment type="caution">
    <text evidence="2">The sequence shown here is derived from an EMBL/GenBank/DDBJ whole genome shotgun (WGS) entry which is preliminary data.</text>
</comment>
<name>A0A8S9HQK8_BRACR</name>
<sequence>MAFPQPELFGLCWKSGYHPKNGEQAKRTYISVARSVADRDPLQLWCEPPEHQRRPCGVQLPLHRPLIEKASRRLTNHQISEADWRFAAQRSNSFSDNQTSNLMPMKRECRRGGGGSLNRTTKGTEPGSSFQSRIMRKKGER</sequence>
<gene>
    <name evidence="2" type="ORF">F2Q70_00015647</name>
</gene>
<proteinExistence type="predicted"/>
<organism evidence="2">
    <name type="scientific">Brassica cretica</name>
    <name type="common">Mustard</name>
    <dbReference type="NCBI Taxonomy" id="69181"/>
    <lineage>
        <taxon>Eukaryota</taxon>
        <taxon>Viridiplantae</taxon>
        <taxon>Streptophyta</taxon>
        <taxon>Embryophyta</taxon>
        <taxon>Tracheophyta</taxon>
        <taxon>Spermatophyta</taxon>
        <taxon>Magnoliopsida</taxon>
        <taxon>eudicotyledons</taxon>
        <taxon>Gunneridae</taxon>
        <taxon>Pentapetalae</taxon>
        <taxon>rosids</taxon>
        <taxon>malvids</taxon>
        <taxon>Brassicales</taxon>
        <taxon>Brassicaceae</taxon>
        <taxon>Brassiceae</taxon>
        <taxon>Brassica</taxon>
    </lineage>
</organism>
<evidence type="ECO:0000256" key="1">
    <source>
        <dbReference type="SAM" id="MobiDB-lite"/>
    </source>
</evidence>
<protein>
    <submittedName>
        <fullName evidence="2">Uncharacterized protein</fullName>
    </submittedName>
</protein>
<accession>A0A8S9HQK8</accession>
<dbReference type="EMBL" id="QGKY02001250">
    <property type="protein sequence ID" value="KAF2560469.1"/>
    <property type="molecule type" value="Genomic_DNA"/>
</dbReference>